<dbReference type="AlphaFoldDB" id="A0A1H0EQJ0"/>
<feature type="transmembrane region" description="Helical" evidence="1">
    <location>
        <begin position="7"/>
        <end position="30"/>
    </location>
</feature>
<evidence type="ECO:0000313" key="2">
    <source>
        <dbReference type="EMBL" id="SDN84563.1"/>
    </source>
</evidence>
<dbReference type="RefSeq" id="WP_092065713.1">
    <property type="nucleotide sequence ID" value="NZ_FNIN01000009.1"/>
</dbReference>
<gene>
    <name evidence="2" type="ORF">SAMN04488516_1092</name>
</gene>
<reference evidence="2 3" key="1">
    <citation type="submission" date="2016-10" db="EMBL/GenBank/DDBJ databases">
        <authorList>
            <person name="de Groot N.N."/>
        </authorList>
    </citation>
    <scope>NUCLEOTIDE SEQUENCE [LARGE SCALE GENOMIC DNA]</scope>
    <source>
        <strain evidence="2 3">DSM 15269</strain>
    </source>
</reference>
<sequence length="341" mass="38953">MDRKQLFLIYIFTLFFCFSFIYGSTATVIYKETTGKDFRAEVWKSNVDSDTLFNTNYVEGISVNGKWTLTFTSTPNKYGLLFRAPLNQDYFLKYSKISYAAYTTAPINIPFTFGKYRNKDIILSSTKRKYAQIDGTCRAVGITDLGGYSYSISSSLNQIKKLDGTDVKNIEVVDHLLKKNYYMKAFSYLKISNDKHSYFLKPTNSDGTYVYNKDNFNSPNGEATSQTLGEEIFNQFKTADGRIPYILLKQNPVTVQFDRAEIDGILNNARNFCENGNYTYCGDWNIELNVIPIDGKCDLDGNGKLESGSEIVRFSKSVKRVQIVSPKPETQITRRIRTLRT</sequence>
<evidence type="ECO:0000256" key="1">
    <source>
        <dbReference type="SAM" id="Phobius"/>
    </source>
</evidence>
<keyword evidence="3" id="KW-1185">Reference proteome</keyword>
<dbReference type="OrthoDB" id="9989901at2"/>
<keyword evidence="1" id="KW-0812">Transmembrane</keyword>
<evidence type="ECO:0000313" key="3">
    <source>
        <dbReference type="Proteomes" id="UP000199602"/>
    </source>
</evidence>
<proteinExistence type="predicted"/>
<name>A0A1H0EQJ0_9BACT</name>
<dbReference type="EMBL" id="FNIN01000009">
    <property type="protein sequence ID" value="SDN84563.1"/>
    <property type="molecule type" value="Genomic_DNA"/>
</dbReference>
<keyword evidence="1" id="KW-0472">Membrane</keyword>
<organism evidence="2 3">
    <name type="scientific">Desulfonauticus submarinus</name>
    <dbReference type="NCBI Taxonomy" id="206665"/>
    <lineage>
        <taxon>Bacteria</taxon>
        <taxon>Pseudomonadati</taxon>
        <taxon>Thermodesulfobacteriota</taxon>
        <taxon>Desulfovibrionia</taxon>
        <taxon>Desulfovibrionales</taxon>
        <taxon>Desulfonauticaceae</taxon>
        <taxon>Desulfonauticus</taxon>
    </lineage>
</organism>
<keyword evidence="1" id="KW-1133">Transmembrane helix</keyword>
<dbReference type="Proteomes" id="UP000199602">
    <property type="component" value="Unassembled WGS sequence"/>
</dbReference>
<protein>
    <submittedName>
        <fullName evidence="2">Uncharacterized protein</fullName>
    </submittedName>
</protein>
<accession>A0A1H0EQJ0</accession>